<feature type="modified residue" description="4-aspartylphosphate" evidence="4">
    <location>
        <position position="1326"/>
    </location>
</feature>
<dbReference type="Gene3D" id="3.40.50.2300">
    <property type="match status" value="1"/>
</dbReference>
<reference evidence="9" key="1">
    <citation type="journal article" date="2017" name="Nat. Microbiol.">
        <title>Global analysis of biosynthetic gene clusters reveals vast potential of secondary metabolite production in Penicillium species.</title>
        <authorList>
            <person name="Nielsen J.C."/>
            <person name="Grijseels S."/>
            <person name="Prigent S."/>
            <person name="Ji B."/>
            <person name="Dainat J."/>
            <person name="Nielsen K.F."/>
            <person name="Frisvad J.C."/>
            <person name="Workman M."/>
            <person name="Nielsen J."/>
        </authorList>
    </citation>
    <scope>NUCLEOTIDE SEQUENCE [LARGE SCALE GENOMIC DNA]</scope>
    <source>
        <strain evidence="9">IBT 31811</strain>
    </source>
</reference>
<dbReference type="Gene3D" id="1.10.287.130">
    <property type="match status" value="1"/>
</dbReference>
<dbReference type="PRINTS" id="PR00344">
    <property type="entry name" value="BCTRLSENSOR"/>
</dbReference>
<dbReference type="InterPro" id="IPR003594">
    <property type="entry name" value="HATPase_dom"/>
</dbReference>
<name>A0A1V6Q5K6_9EURO</name>
<dbReference type="SUPFAM" id="SSF52172">
    <property type="entry name" value="CheY-like"/>
    <property type="match status" value="1"/>
</dbReference>
<dbReference type="SUPFAM" id="SSF55781">
    <property type="entry name" value="GAF domain-like"/>
    <property type="match status" value="1"/>
</dbReference>
<feature type="compositionally biased region" description="Low complexity" evidence="5">
    <location>
        <begin position="1255"/>
        <end position="1267"/>
    </location>
</feature>
<dbReference type="EMBL" id="MDYN01000012">
    <property type="protein sequence ID" value="OQD84531.1"/>
    <property type="molecule type" value="Genomic_DNA"/>
</dbReference>
<dbReference type="PANTHER" id="PTHR43719">
    <property type="entry name" value="TWO-COMPONENT HISTIDINE KINASE"/>
    <property type="match status" value="1"/>
</dbReference>
<feature type="domain" description="Histidine kinase" evidence="6">
    <location>
        <begin position="786"/>
        <end position="1046"/>
    </location>
</feature>
<organism evidence="8 9">
    <name type="scientific">Penicillium antarcticum</name>
    <dbReference type="NCBI Taxonomy" id="416450"/>
    <lineage>
        <taxon>Eukaryota</taxon>
        <taxon>Fungi</taxon>
        <taxon>Dikarya</taxon>
        <taxon>Ascomycota</taxon>
        <taxon>Pezizomycotina</taxon>
        <taxon>Eurotiomycetes</taxon>
        <taxon>Eurotiomycetidae</taxon>
        <taxon>Eurotiales</taxon>
        <taxon>Aspergillaceae</taxon>
        <taxon>Penicillium</taxon>
    </lineage>
</organism>
<feature type="domain" description="Response regulatory" evidence="7">
    <location>
        <begin position="1275"/>
        <end position="1395"/>
    </location>
</feature>
<dbReference type="InterPro" id="IPR050956">
    <property type="entry name" value="2C_system_His_kinase"/>
</dbReference>
<dbReference type="InterPro" id="IPR001789">
    <property type="entry name" value="Sig_transdc_resp-reg_receiver"/>
</dbReference>
<keyword evidence="3" id="KW-0418">Kinase</keyword>
<dbReference type="PROSITE" id="PS50109">
    <property type="entry name" value="HIS_KIN"/>
    <property type="match status" value="1"/>
</dbReference>
<keyword evidence="1 4" id="KW-0597">Phosphoprotein</keyword>
<dbReference type="PANTHER" id="PTHR43719:SF11">
    <property type="entry name" value="HISTIDINE KINASE_RESPONSE REGULATOR, PUTATIVE-RELATED"/>
    <property type="match status" value="1"/>
</dbReference>
<proteinExistence type="predicted"/>
<dbReference type="FunFam" id="3.30.450.40:FF:000083">
    <property type="entry name" value="Sensor histidine kinase/response regulator, putative (AFU_orthologue AFUA_4G00660)"/>
    <property type="match status" value="1"/>
</dbReference>
<protein>
    <recommendedName>
        <fullName evidence="10">Histidine kinase</fullName>
    </recommendedName>
</protein>
<evidence type="ECO:0000259" key="6">
    <source>
        <dbReference type="PROSITE" id="PS50109"/>
    </source>
</evidence>
<dbReference type="Pfam" id="PF02518">
    <property type="entry name" value="HATPase_c"/>
    <property type="match status" value="1"/>
</dbReference>
<dbReference type="SUPFAM" id="SSF47384">
    <property type="entry name" value="Homodimeric domain of signal transducing histidine kinase"/>
    <property type="match status" value="1"/>
</dbReference>
<dbReference type="InterPro" id="IPR004358">
    <property type="entry name" value="Sig_transdc_His_kin-like_C"/>
</dbReference>
<dbReference type="SUPFAM" id="SSF55874">
    <property type="entry name" value="ATPase domain of HSP90 chaperone/DNA topoisomerase II/histidine kinase"/>
    <property type="match status" value="1"/>
</dbReference>
<evidence type="ECO:0000313" key="9">
    <source>
        <dbReference type="Proteomes" id="UP000191672"/>
    </source>
</evidence>
<dbReference type="Pfam" id="PF01590">
    <property type="entry name" value="GAF"/>
    <property type="match status" value="1"/>
</dbReference>
<evidence type="ECO:0000256" key="5">
    <source>
        <dbReference type="SAM" id="MobiDB-lite"/>
    </source>
</evidence>
<evidence type="ECO:0000256" key="2">
    <source>
        <dbReference type="ARBA" id="ARBA00022679"/>
    </source>
</evidence>
<keyword evidence="9" id="KW-1185">Reference proteome</keyword>
<comment type="caution">
    <text evidence="8">The sequence shown here is derived from an EMBL/GenBank/DDBJ whole genome shotgun (WGS) entry which is preliminary data.</text>
</comment>
<dbReference type="SMART" id="SM00448">
    <property type="entry name" value="REC"/>
    <property type="match status" value="1"/>
</dbReference>
<dbReference type="InterPro" id="IPR029016">
    <property type="entry name" value="GAF-like_dom_sf"/>
</dbReference>
<dbReference type="InterPro" id="IPR036890">
    <property type="entry name" value="HATPase_C_sf"/>
</dbReference>
<dbReference type="CDD" id="cd00082">
    <property type="entry name" value="HisKA"/>
    <property type="match status" value="1"/>
</dbReference>
<evidence type="ECO:0000256" key="3">
    <source>
        <dbReference type="ARBA" id="ARBA00022777"/>
    </source>
</evidence>
<feature type="region of interest" description="Disordered" evidence="5">
    <location>
        <begin position="472"/>
        <end position="561"/>
    </location>
</feature>
<feature type="compositionally biased region" description="Polar residues" evidence="5">
    <location>
        <begin position="538"/>
        <end position="550"/>
    </location>
</feature>
<dbReference type="Gene3D" id="3.30.450.40">
    <property type="match status" value="1"/>
</dbReference>
<feature type="compositionally biased region" description="Polar residues" evidence="5">
    <location>
        <begin position="507"/>
        <end position="529"/>
    </location>
</feature>
<dbReference type="InterPro" id="IPR003661">
    <property type="entry name" value="HisK_dim/P_dom"/>
</dbReference>
<dbReference type="Proteomes" id="UP000191672">
    <property type="component" value="Unassembled WGS sequence"/>
</dbReference>
<keyword evidence="2" id="KW-0808">Transferase</keyword>
<dbReference type="Pfam" id="PF00072">
    <property type="entry name" value="Response_reg"/>
    <property type="match status" value="1"/>
</dbReference>
<evidence type="ECO:0000256" key="1">
    <source>
        <dbReference type="ARBA" id="ARBA00022553"/>
    </source>
</evidence>
<dbReference type="SMART" id="SM00388">
    <property type="entry name" value="HisKA"/>
    <property type="match status" value="1"/>
</dbReference>
<evidence type="ECO:0000256" key="4">
    <source>
        <dbReference type="PROSITE-ProRule" id="PRU00169"/>
    </source>
</evidence>
<dbReference type="InterPro" id="IPR003018">
    <property type="entry name" value="GAF"/>
</dbReference>
<dbReference type="InterPro" id="IPR005467">
    <property type="entry name" value="His_kinase_dom"/>
</dbReference>
<dbReference type="PROSITE" id="PS50110">
    <property type="entry name" value="RESPONSE_REGULATORY"/>
    <property type="match status" value="1"/>
</dbReference>
<dbReference type="InterPro" id="IPR036097">
    <property type="entry name" value="HisK_dim/P_sf"/>
</dbReference>
<accession>A0A1V6Q5K6</accession>
<dbReference type="SMART" id="SM00387">
    <property type="entry name" value="HATPase_c"/>
    <property type="match status" value="1"/>
</dbReference>
<dbReference type="Pfam" id="PF00512">
    <property type="entry name" value="HisKA"/>
    <property type="match status" value="1"/>
</dbReference>
<dbReference type="Gene3D" id="3.30.565.10">
    <property type="entry name" value="Histidine kinase-like ATPase, C-terminal domain"/>
    <property type="match status" value="1"/>
</dbReference>
<sequence>MTDARPAAALSLTMYKGLSKQEATTVSVVSHMQWNNIHRQRVINIIMTERKVWFITQKDILLPKRARAEDRGDAILQNRTENNTIPAGLEKLMKSEIFQHRWLWARVSDFPDCSVKETHNLLRHDPAWYMQKELIEDCAEQDGWCSRNYDCCTKHHLTADSQIGAGYCTTACDCCAMARGFEDTETTEQQMDDFLDESLQSKTPAYLLKKADAYFSLPSEKDKQYYCTVTRSLPTPDAGEEDGLAAPQGDEQPASCELAKDITLTALAQLGVHRFNCNRSFVSIIDGELQHIIAEATASVSLRDKNRHLPNDGIYLGARSLDLVWGVCPHTIRLFTGREPNDIESGNVTANRTRYIIRDFRAEDCFKDRPYVREWPFMRFYAEVPLYSATGYVLGSYCVVDDQPRKVFGDEEIGDLQEVADAIGQHLENVRIAQAHTRAEKLVKGLTSFVKEHADFDPTEVSNNGLLQSSVSAANVSPKAESESGAEPLHFTPPGDIDTPQVDVHSPEQSSTSTIIQNSGQSSSSTVTAEESMFFLPDQSSETDPSSLHSGLSDRPVIVSPGEEKTLGDALKTEEEATPVQNIEKDFSDLSFNEISPVSERLATIYSRASLLLRESMDLDGVVCLDACPTNFAFTPETTEKWDPSRPTPDTGFPIAPLSNPLGLPAYPQGQILSLEDATLDSEEDYQSCSFTEILESGPESSKTQSITNQLAKRLPGAKCAIFLPLWDWNKFRWLSGILVWTTSSYRALGPEELHYFKVFGDAIISEICRINWGSTEKSKFDFISSVSHELRSPLHGILVSAELLHGTSLGSAQEEMVGMIERSGLTLLDTTNHMLDFCKINNLRQTNLLNVAAAEGETVNLISDFDISQLVEEVANIQYTGQKASEHVGAVRERRSSSVDSGSLIDLHFGHQDQMSVVIRIDHSDTWRIRSLAGAWRRIVMNLLGNAMKWTSAGFIEVALSKVKGRSERSPLMHLSITDTGRGIAADFIKHKLFVPFSQEDPLSEGVGLGLSIVHQLVTSLGGHINVRSEVGIGTQAEVYIPVQYLESRPNFNIRPLSSTTTTRTEQVPIDPIHACLIGFNGYPDLKEAPTGILTVEGKRKLSIQSTVASILMNDLHWKISLADTLEKARGEVIVIEEGLLHRAMQENEKLALELSTKSRLHFFIILSGNAPLITDDKMVNLVRISQPFGPLKIHSAVEKVMKWREKQEPSSSPILAPGATPVVLSPEQEREGYFNTRSSSDEKNIVHQTAPATSPSGSTSSTPKPSSKKNLVHVLIVDDNEINVKILATFMRKINCSFDTASNGLIALEKYKSSLYHYDFILMDISMPVMDGLVSTSRIREYEKENNLSPSCIMAITGVASTGFQQQASTVGINKYLIKPTSLRELKLLMNIA</sequence>
<evidence type="ECO:0000313" key="8">
    <source>
        <dbReference type="EMBL" id="OQD84531.1"/>
    </source>
</evidence>
<dbReference type="STRING" id="416450.A0A1V6Q5K6"/>
<evidence type="ECO:0000259" key="7">
    <source>
        <dbReference type="PROSITE" id="PS50110"/>
    </source>
</evidence>
<gene>
    <name evidence="8" type="ORF">PENANT_c012G10052</name>
</gene>
<dbReference type="CDD" id="cd17546">
    <property type="entry name" value="REC_hyHK_CKI1_RcsC-like"/>
    <property type="match status" value="1"/>
</dbReference>
<dbReference type="FunFam" id="3.30.565.10:FF:000201">
    <property type="entry name" value="Sensor histidine kinase/response regulator, putative (AFU_orthologue AFUA_4G01020)"/>
    <property type="match status" value="1"/>
</dbReference>
<dbReference type="InterPro" id="IPR011006">
    <property type="entry name" value="CheY-like_superfamily"/>
</dbReference>
<feature type="region of interest" description="Disordered" evidence="5">
    <location>
        <begin position="1232"/>
        <end position="1269"/>
    </location>
</feature>
<dbReference type="GO" id="GO:0000155">
    <property type="term" value="F:phosphorelay sensor kinase activity"/>
    <property type="evidence" value="ECO:0007669"/>
    <property type="project" value="InterPro"/>
</dbReference>
<evidence type="ECO:0008006" key="10">
    <source>
        <dbReference type="Google" id="ProtNLM"/>
    </source>
</evidence>